<dbReference type="AlphaFoldDB" id="A0A1G2DY53"/>
<gene>
    <name evidence="3" type="ORF">A2V72_00610</name>
</gene>
<dbReference type="InterPro" id="IPR036265">
    <property type="entry name" value="HIT-like_sf"/>
</dbReference>
<dbReference type="PROSITE" id="PS51084">
    <property type="entry name" value="HIT_2"/>
    <property type="match status" value="1"/>
</dbReference>
<dbReference type="Proteomes" id="UP000178893">
    <property type="component" value="Unassembled WGS sequence"/>
</dbReference>
<dbReference type="InterPro" id="IPR052908">
    <property type="entry name" value="AP-4-A_phosphorylase"/>
</dbReference>
<evidence type="ECO:0000313" key="3">
    <source>
        <dbReference type="EMBL" id="OGZ17981.1"/>
    </source>
</evidence>
<feature type="domain" description="HIT" evidence="2">
    <location>
        <begin position="1"/>
        <end position="111"/>
    </location>
</feature>
<sequence length="138" mass="16476">MKCPFCEINKEKTRIIKQGKHCYVCFSNPRLMPGHLLVISNRHVEKISELNREEREELINFVVEFQEKILNNIAEGCDIRQNYRSFQAQDGLKLDHLHIHLQPREFEDDLYKKCQISEKDIFKPLPQEEINRISKLLI</sequence>
<comment type="caution">
    <text evidence="3">The sequence shown here is derived from an EMBL/GenBank/DDBJ whole genome shotgun (WGS) entry which is preliminary data.</text>
</comment>
<dbReference type="EMBL" id="MHLW01000021">
    <property type="protein sequence ID" value="OGZ17981.1"/>
    <property type="molecule type" value="Genomic_DNA"/>
</dbReference>
<dbReference type="PANTHER" id="PTHR42997:SF1">
    <property type="entry name" value="AP-4-A PHOSPHORYLASE"/>
    <property type="match status" value="1"/>
</dbReference>
<dbReference type="SUPFAM" id="SSF54197">
    <property type="entry name" value="HIT-like"/>
    <property type="match status" value="1"/>
</dbReference>
<proteinExistence type="predicted"/>
<dbReference type="GO" id="GO:0003824">
    <property type="term" value="F:catalytic activity"/>
    <property type="evidence" value="ECO:0007669"/>
    <property type="project" value="InterPro"/>
</dbReference>
<evidence type="ECO:0000259" key="2">
    <source>
        <dbReference type="PROSITE" id="PS51084"/>
    </source>
</evidence>
<reference evidence="3 4" key="1">
    <citation type="journal article" date="2016" name="Nat. Commun.">
        <title>Thousands of microbial genomes shed light on interconnected biogeochemical processes in an aquifer system.</title>
        <authorList>
            <person name="Anantharaman K."/>
            <person name="Brown C.T."/>
            <person name="Hug L.A."/>
            <person name="Sharon I."/>
            <person name="Castelle C.J."/>
            <person name="Probst A.J."/>
            <person name="Thomas B.C."/>
            <person name="Singh A."/>
            <person name="Wilkins M.J."/>
            <person name="Karaoz U."/>
            <person name="Brodie E.L."/>
            <person name="Williams K.H."/>
            <person name="Hubbard S.S."/>
            <person name="Banfield J.F."/>
        </authorList>
    </citation>
    <scope>NUCLEOTIDE SEQUENCE [LARGE SCALE GENOMIC DNA]</scope>
</reference>
<protein>
    <recommendedName>
        <fullName evidence="2">HIT domain-containing protein</fullName>
    </recommendedName>
</protein>
<feature type="short sequence motif" description="Histidine triad motif" evidence="1">
    <location>
        <begin position="96"/>
        <end position="100"/>
    </location>
</feature>
<dbReference type="InterPro" id="IPR011146">
    <property type="entry name" value="HIT-like"/>
</dbReference>
<evidence type="ECO:0000313" key="4">
    <source>
        <dbReference type="Proteomes" id="UP000178893"/>
    </source>
</evidence>
<organism evidence="3 4">
    <name type="scientific">Candidatus Nealsonbacteria bacterium RBG_13_37_56</name>
    <dbReference type="NCBI Taxonomy" id="1801661"/>
    <lineage>
        <taxon>Bacteria</taxon>
        <taxon>Candidatus Nealsoniibacteriota</taxon>
    </lineage>
</organism>
<dbReference type="PANTHER" id="PTHR42997">
    <property type="entry name" value="HIT FAMILY HYDROLASE"/>
    <property type="match status" value="1"/>
</dbReference>
<dbReference type="Pfam" id="PF01230">
    <property type="entry name" value="HIT"/>
    <property type="match status" value="1"/>
</dbReference>
<name>A0A1G2DY53_9BACT</name>
<accession>A0A1G2DY53</accession>
<evidence type="ECO:0000256" key="1">
    <source>
        <dbReference type="PROSITE-ProRule" id="PRU00464"/>
    </source>
</evidence>
<dbReference type="Gene3D" id="3.30.428.10">
    <property type="entry name" value="HIT-like"/>
    <property type="match status" value="1"/>
</dbReference>